<evidence type="ECO:0000313" key="3">
    <source>
        <dbReference type="Proteomes" id="UP001066276"/>
    </source>
</evidence>
<dbReference type="EMBL" id="JANPWB010000010">
    <property type="protein sequence ID" value="KAJ1138862.1"/>
    <property type="molecule type" value="Genomic_DNA"/>
</dbReference>
<keyword evidence="3" id="KW-1185">Reference proteome</keyword>
<sequence length="208" mass="22457">MQASDAGFPGRAYVTASGAALVQLKVQHSALGEGLVKCHVERLADIKHTRLIESIGLPGSMWGQKKNRHVLHRSCPPASFNVPPAQCPCSLFVYIHPPALPNPTRPQPRTWLGHASPEALPGPKGLLPEAGGLRPRFRPRWFFVPVGLRPRGFPTILGVFSSPGFSQAFGLDPLTPPGSFLSDHPRSCRTPGPRLLSPQGPADIVRNQ</sequence>
<evidence type="ECO:0000256" key="1">
    <source>
        <dbReference type="SAM" id="MobiDB-lite"/>
    </source>
</evidence>
<protein>
    <submittedName>
        <fullName evidence="2">Uncharacterized protein</fullName>
    </submittedName>
</protein>
<dbReference type="AlphaFoldDB" id="A0AAV7QHA6"/>
<organism evidence="2 3">
    <name type="scientific">Pleurodeles waltl</name>
    <name type="common">Iberian ribbed newt</name>
    <dbReference type="NCBI Taxonomy" id="8319"/>
    <lineage>
        <taxon>Eukaryota</taxon>
        <taxon>Metazoa</taxon>
        <taxon>Chordata</taxon>
        <taxon>Craniata</taxon>
        <taxon>Vertebrata</taxon>
        <taxon>Euteleostomi</taxon>
        <taxon>Amphibia</taxon>
        <taxon>Batrachia</taxon>
        <taxon>Caudata</taxon>
        <taxon>Salamandroidea</taxon>
        <taxon>Salamandridae</taxon>
        <taxon>Pleurodelinae</taxon>
        <taxon>Pleurodeles</taxon>
    </lineage>
</organism>
<accession>A0AAV7QHA6</accession>
<reference evidence="2" key="1">
    <citation type="journal article" date="2022" name="bioRxiv">
        <title>Sequencing and chromosome-scale assembly of the giantPleurodeles waltlgenome.</title>
        <authorList>
            <person name="Brown T."/>
            <person name="Elewa A."/>
            <person name="Iarovenko S."/>
            <person name="Subramanian E."/>
            <person name="Araus A.J."/>
            <person name="Petzold A."/>
            <person name="Susuki M."/>
            <person name="Suzuki K.-i.T."/>
            <person name="Hayashi T."/>
            <person name="Toyoda A."/>
            <person name="Oliveira C."/>
            <person name="Osipova E."/>
            <person name="Leigh N.D."/>
            <person name="Simon A."/>
            <person name="Yun M.H."/>
        </authorList>
    </citation>
    <scope>NUCLEOTIDE SEQUENCE</scope>
    <source>
        <strain evidence="2">20211129_DDA</strain>
        <tissue evidence="2">Liver</tissue>
    </source>
</reference>
<feature type="region of interest" description="Disordered" evidence="1">
    <location>
        <begin position="180"/>
        <end position="208"/>
    </location>
</feature>
<evidence type="ECO:0000313" key="2">
    <source>
        <dbReference type="EMBL" id="KAJ1138862.1"/>
    </source>
</evidence>
<dbReference type="Proteomes" id="UP001066276">
    <property type="component" value="Chromosome 6"/>
</dbReference>
<name>A0AAV7QHA6_PLEWA</name>
<comment type="caution">
    <text evidence="2">The sequence shown here is derived from an EMBL/GenBank/DDBJ whole genome shotgun (WGS) entry which is preliminary data.</text>
</comment>
<proteinExistence type="predicted"/>
<gene>
    <name evidence="2" type="ORF">NDU88_005243</name>
</gene>